<evidence type="ECO:0000259" key="4">
    <source>
        <dbReference type="PROSITE" id="PS01124"/>
    </source>
</evidence>
<evidence type="ECO:0000256" key="3">
    <source>
        <dbReference type="ARBA" id="ARBA00023163"/>
    </source>
</evidence>
<keyword evidence="2" id="KW-0238">DNA-binding</keyword>
<dbReference type="PANTHER" id="PTHR43280">
    <property type="entry name" value="ARAC-FAMILY TRANSCRIPTIONAL REGULATOR"/>
    <property type="match status" value="1"/>
</dbReference>
<dbReference type="SUPFAM" id="SSF51215">
    <property type="entry name" value="Regulatory protein AraC"/>
    <property type="match status" value="1"/>
</dbReference>
<organism evidence="5 6">
    <name type="scientific">Anaerosporobacter mobilis DSM 15930</name>
    <dbReference type="NCBI Taxonomy" id="1120996"/>
    <lineage>
        <taxon>Bacteria</taxon>
        <taxon>Bacillati</taxon>
        <taxon>Bacillota</taxon>
        <taxon>Clostridia</taxon>
        <taxon>Lachnospirales</taxon>
        <taxon>Lachnospiraceae</taxon>
        <taxon>Anaerosporobacter</taxon>
    </lineage>
</organism>
<keyword evidence="1" id="KW-0805">Transcription regulation</keyword>
<reference evidence="5 6" key="1">
    <citation type="submission" date="2016-11" db="EMBL/GenBank/DDBJ databases">
        <authorList>
            <person name="Jaros S."/>
            <person name="Januszkiewicz K."/>
            <person name="Wedrychowicz H."/>
        </authorList>
    </citation>
    <scope>NUCLEOTIDE SEQUENCE [LARGE SCALE GENOMIC DNA]</scope>
    <source>
        <strain evidence="5 6">DSM 15930</strain>
    </source>
</reference>
<keyword evidence="3" id="KW-0804">Transcription</keyword>
<dbReference type="PANTHER" id="PTHR43280:SF2">
    <property type="entry name" value="HTH-TYPE TRANSCRIPTIONAL REGULATOR EXSA"/>
    <property type="match status" value="1"/>
</dbReference>
<feature type="domain" description="HTH araC/xylS-type" evidence="4">
    <location>
        <begin position="161"/>
        <end position="259"/>
    </location>
</feature>
<dbReference type="PROSITE" id="PS01124">
    <property type="entry name" value="HTH_ARAC_FAMILY_2"/>
    <property type="match status" value="1"/>
</dbReference>
<dbReference type="EMBL" id="FRCP01000011">
    <property type="protein sequence ID" value="SHM53131.1"/>
    <property type="molecule type" value="Genomic_DNA"/>
</dbReference>
<dbReference type="SUPFAM" id="SSF46689">
    <property type="entry name" value="Homeodomain-like"/>
    <property type="match status" value="1"/>
</dbReference>
<dbReference type="Pfam" id="PF12833">
    <property type="entry name" value="HTH_18"/>
    <property type="match status" value="1"/>
</dbReference>
<dbReference type="InterPro" id="IPR018062">
    <property type="entry name" value="HTH_AraC-typ_CS"/>
</dbReference>
<accession>A0A1M7JJQ3</accession>
<sequence>MIQILKGGCRTRHPSTFFMSRPEGLMHYVILITKSKGIFHIGDKEYTVAPNHAILVKPQTPYSYSNPEGNYSDDWLHFSITGSIYLKEIQSIANTPFPIDNPESLTFFIQQLLWENSYTQLEEYRNQNIDALFSVLLHHLLSAYKNREQQKKSLPFQNELQSLRLELQNSVTSKHLIKEEAKKLDISESYFQHLYTALFGISFQKDFIRMRVEYAKHLIRTSNLTLEQISEICGYASEVHFYRQFKQIAGITPAIYRNKP</sequence>
<gene>
    <name evidence="5" type="ORF">SAMN02746066_02322</name>
</gene>
<keyword evidence="6" id="KW-1185">Reference proteome</keyword>
<evidence type="ECO:0000313" key="6">
    <source>
        <dbReference type="Proteomes" id="UP000184038"/>
    </source>
</evidence>
<evidence type="ECO:0000256" key="1">
    <source>
        <dbReference type="ARBA" id="ARBA00023015"/>
    </source>
</evidence>
<dbReference type="PROSITE" id="PS00041">
    <property type="entry name" value="HTH_ARAC_FAMILY_1"/>
    <property type="match status" value="1"/>
</dbReference>
<dbReference type="GO" id="GO:0043565">
    <property type="term" value="F:sequence-specific DNA binding"/>
    <property type="evidence" value="ECO:0007669"/>
    <property type="project" value="InterPro"/>
</dbReference>
<evidence type="ECO:0000313" key="5">
    <source>
        <dbReference type="EMBL" id="SHM53131.1"/>
    </source>
</evidence>
<name>A0A1M7JJQ3_9FIRM</name>
<dbReference type="Proteomes" id="UP000184038">
    <property type="component" value="Unassembled WGS sequence"/>
</dbReference>
<dbReference type="Gene3D" id="1.10.10.60">
    <property type="entry name" value="Homeodomain-like"/>
    <property type="match status" value="1"/>
</dbReference>
<dbReference type="AlphaFoldDB" id="A0A1M7JJQ3"/>
<dbReference type="RefSeq" id="WP_073287795.1">
    <property type="nucleotide sequence ID" value="NZ_FRCP01000011.1"/>
</dbReference>
<dbReference type="GO" id="GO:0003700">
    <property type="term" value="F:DNA-binding transcription factor activity"/>
    <property type="evidence" value="ECO:0007669"/>
    <property type="project" value="InterPro"/>
</dbReference>
<proteinExistence type="predicted"/>
<dbReference type="Gene3D" id="2.60.120.280">
    <property type="entry name" value="Regulatory protein AraC"/>
    <property type="match status" value="1"/>
</dbReference>
<dbReference type="InterPro" id="IPR009057">
    <property type="entry name" value="Homeodomain-like_sf"/>
</dbReference>
<dbReference type="STRING" id="1120996.SAMN02746066_02322"/>
<dbReference type="InterPro" id="IPR003313">
    <property type="entry name" value="AraC-bd"/>
</dbReference>
<evidence type="ECO:0000256" key="2">
    <source>
        <dbReference type="ARBA" id="ARBA00023125"/>
    </source>
</evidence>
<dbReference type="SMART" id="SM00342">
    <property type="entry name" value="HTH_ARAC"/>
    <property type="match status" value="1"/>
</dbReference>
<dbReference type="InterPro" id="IPR018060">
    <property type="entry name" value="HTH_AraC"/>
</dbReference>
<protein>
    <submittedName>
        <fullName evidence="5">AraC family transcriptional regulator, arabinose operon regulatory protein</fullName>
    </submittedName>
</protein>
<dbReference type="InterPro" id="IPR037923">
    <property type="entry name" value="HTH-like"/>
</dbReference>
<dbReference type="Pfam" id="PF02311">
    <property type="entry name" value="AraC_binding"/>
    <property type="match status" value="1"/>
</dbReference>